<dbReference type="GO" id="GO:0008199">
    <property type="term" value="F:ferric iron binding"/>
    <property type="evidence" value="ECO:0007669"/>
    <property type="project" value="InterPro"/>
</dbReference>
<dbReference type="PANTHER" id="PTHR42932">
    <property type="entry name" value="GENERAL STRESS PROTEIN 20U"/>
    <property type="match status" value="1"/>
</dbReference>
<comment type="similarity">
    <text evidence="1 2">Belongs to the Dps family.</text>
</comment>
<keyword evidence="5" id="KW-1185">Reference proteome</keyword>
<feature type="domain" description="Ferritin/DPS" evidence="3">
    <location>
        <begin position="28"/>
        <end position="167"/>
    </location>
</feature>
<reference evidence="4" key="1">
    <citation type="submission" date="2019-04" db="EMBL/GenBank/DDBJ databases">
        <authorList>
            <consortium name="Science for Life Laboratories"/>
        </authorList>
    </citation>
    <scope>NUCLEOTIDE SEQUENCE</scope>
    <source>
        <strain evidence="4">MBLW1</strain>
    </source>
</reference>
<name>A0A6C2YP30_9BACT</name>
<dbReference type="InterPro" id="IPR054862">
    <property type="entry name" value="DNA_prot_starvation"/>
</dbReference>
<dbReference type="InterPro" id="IPR002177">
    <property type="entry name" value="DPS_DNA-bd"/>
</dbReference>
<dbReference type="InterPro" id="IPR008331">
    <property type="entry name" value="Ferritin_DPS_dom"/>
</dbReference>
<evidence type="ECO:0000256" key="1">
    <source>
        <dbReference type="ARBA" id="ARBA00009497"/>
    </source>
</evidence>
<dbReference type="InterPro" id="IPR023188">
    <property type="entry name" value="DPS_DNA-bd_CS"/>
</dbReference>
<dbReference type="InterPro" id="IPR009078">
    <property type="entry name" value="Ferritin-like_SF"/>
</dbReference>
<dbReference type="PIRSF" id="PIRSF005900">
    <property type="entry name" value="Dps"/>
    <property type="match status" value="1"/>
</dbReference>
<accession>A0A6C2YP30</accession>
<gene>
    <name evidence="4" type="ORF">GMBLW1_07640</name>
</gene>
<dbReference type="SUPFAM" id="SSF47240">
    <property type="entry name" value="Ferritin-like"/>
    <property type="match status" value="1"/>
</dbReference>
<sequence length="175" mass="20034">MGLLRSKSTIEPNPIHLSSEVVQQLIPELDRHVASLFILFHQYQKHHWLVEGPQFMDIHKFLGEHYEQVHEQVDQVAERMTALGGIPTSNPVEQAKIAYLEHEGEGTYPIRDMLTLDRQHEGTIAVQLRKTIKLAMDLGDYGTETVLKSILVDVEDRAHHLDHFLGEDSLEDGRK</sequence>
<dbReference type="Gene3D" id="1.20.1260.10">
    <property type="match status" value="1"/>
</dbReference>
<dbReference type="EMBL" id="LR593887">
    <property type="protein sequence ID" value="VTS03675.1"/>
    <property type="molecule type" value="Genomic_DNA"/>
</dbReference>
<dbReference type="GO" id="GO:0016722">
    <property type="term" value="F:oxidoreductase activity, acting on metal ions"/>
    <property type="evidence" value="ECO:0007669"/>
    <property type="project" value="InterPro"/>
</dbReference>
<evidence type="ECO:0000313" key="4">
    <source>
        <dbReference type="EMBL" id="VIP03196.1"/>
    </source>
</evidence>
<dbReference type="AlphaFoldDB" id="A0A6C2YP30"/>
<dbReference type="PANTHER" id="PTHR42932:SF1">
    <property type="entry name" value="GENERAL STRESS PROTEIN 20U"/>
    <property type="match status" value="1"/>
</dbReference>
<evidence type="ECO:0000256" key="2">
    <source>
        <dbReference type="RuleBase" id="RU003875"/>
    </source>
</evidence>
<dbReference type="CDD" id="cd01043">
    <property type="entry name" value="DPS"/>
    <property type="match status" value="1"/>
</dbReference>
<dbReference type="NCBIfam" id="NF041388">
    <property type="entry name" value="DNAstvprot_Halo"/>
    <property type="match status" value="1"/>
</dbReference>
<dbReference type="PROSITE" id="PS00819">
    <property type="entry name" value="DPS_2"/>
    <property type="match status" value="1"/>
</dbReference>
<dbReference type="InterPro" id="IPR012347">
    <property type="entry name" value="Ferritin-like"/>
</dbReference>
<dbReference type="PRINTS" id="PR01346">
    <property type="entry name" value="HELNAPAPROT"/>
</dbReference>
<dbReference type="InParanoid" id="A0A6C2YP30"/>
<dbReference type="EMBL" id="LR586016">
    <property type="protein sequence ID" value="VIP03196.1"/>
    <property type="molecule type" value="Genomic_DNA"/>
</dbReference>
<dbReference type="Pfam" id="PF00210">
    <property type="entry name" value="Ferritin"/>
    <property type="match status" value="1"/>
</dbReference>
<evidence type="ECO:0000313" key="5">
    <source>
        <dbReference type="Proteomes" id="UP000464378"/>
    </source>
</evidence>
<organism evidence="4">
    <name type="scientific">Tuwongella immobilis</name>
    <dbReference type="NCBI Taxonomy" id="692036"/>
    <lineage>
        <taxon>Bacteria</taxon>
        <taxon>Pseudomonadati</taxon>
        <taxon>Planctomycetota</taxon>
        <taxon>Planctomycetia</taxon>
        <taxon>Gemmatales</taxon>
        <taxon>Gemmataceae</taxon>
        <taxon>Tuwongella</taxon>
    </lineage>
</organism>
<protein>
    <recommendedName>
        <fullName evidence="3">Ferritin/DPS domain-containing protein</fullName>
    </recommendedName>
</protein>
<dbReference type="Proteomes" id="UP000464378">
    <property type="component" value="Chromosome"/>
</dbReference>
<evidence type="ECO:0000259" key="3">
    <source>
        <dbReference type="Pfam" id="PF00210"/>
    </source>
</evidence>
<dbReference type="KEGG" id="tim:GMBLW1_07640"/>
<proteinExistence type="inferred from homology"/>
<dbReference type="RefSeq" id="WP_162658286.1">
    <property type="nucleotide sequence ID" value="NZ_LR593887.1"/>
</dbReference>